<accession>A0A6V7TT87</accession>
<feature type="signal peptide" evidence="1">
    <location>
        <begin position="1"/>
        <end position="21"/>
    </location>
</feature>
<comment type="caution">
    <text evidence="2">The sequence shown here is derived from an EMBL/GenBank/DDBJ whole genome shotgun (WGS) entry which is preliminary data.</text>
</comment>
<dbReference type="Proteomes" id="UP000580250">
    <property type="component" value="Unassembled WGS sequence"/>
</dbReference>
<evidence type="ECO:0000313" key="2">
    <source>
        <dbReference type="EMBL" id="CAD2134041.1"/>
    </source>
</evidence>
<protein>
    <submittedName>
        <fullName evidence="2">Uncharacterized protein</fullName>
    </submittedName>
</protein>
<name>A0A6V7TT87_MELEN</name>
<evidence type="ECO:0000313" key="3">
    <source>
        <dbReference type="Proteomes" id="UP000580250"/>
    </source>
</evidence>
<feature type="chain" id="PRO_5028391403" evidence="1">
    <location>
        <begin position="22"/>
        <end position="70"/>
    </location>
</feature>
<evidence type="ECO:0000256" key="1">
    <source>
        <dbReference type="SAM" id="SignalP"/>
    </source>
</evidence>
<sequence>MAKFFFILAIVAIVYLHLCDCGKKSSDKKDESKGNPSLRVKGGSIFKGILLKLYVNLKYKFKTKLKIYPN</sequence>
<proteinExistence type="predicted"/>
<reference evidence="2 3" key="1">
    <citation type="submission" date="2020-08" db="EMBL/GenBank/DDBJ databases">
        <authorList>
            <person name="Koutsovoulos G."/>
            <person name="Danchin GJ E."/>
        </authorList>
    </citation>
    <scope>NUCLEOTIDE SEQUENCE [LARGE SCALE GENOMIC DNA]</scope>
</reference>
<keyword evidence="1" id="KW-0732">Signal</keyword>
<dbReference type="AlphaFoldDB" id="A0A6V7TT87"/>
<dbReference type="EMBL" id="CAJEWN010000014">
    <property type="protein sequence ID" value="CAD2134041.1"/>
    <property type="molecule type" value="Genomic_DNA"/>
</dbReference>
<gene>
    <name evidence="2" type="ORF">MENT_LOCUS4224</name>
</gene>
<organism evidence="2 3">
    <name type="scientific">Meloidogyne enterolobii</name>
    <name type="common">Root-knot nematode worm</name>
    <name type="synonym">Meloidogyne mayaguensis</name>
    <dbReference type="NCBI Taxonomy" id="390850"/>
    <lineage>
        <taxon>Eukaryota</taxon>
        <taxon>Metazoa</taxon>
        <taxon>Ecdysozoa</taxon>
        <taxon>Nematoda</taxon>
        <taxon>Chromadorea</taxon>
        <taxon>Rhabditida</taxon>
        <taxon>Tylenchina</taxon>
        <taxon>Tylenchomorpha</taxon>
        <taxon>Tylenchoidea</taxon>
        <taxon>Meloidogynidae</taxon>
        <taxon>Meloidogyninae</taxon>
        <taxon>Meloidogyne</taxon>
    </lineage>
</organism>